<sequence length="151" mass="16029">MKCAAIFTSAFVAIASLHQSTTAEDQATIHLRINQEQSQNGAICYLNCPTGNYCPRGETACRAPNSSDECFNPSTSMFQIGCDPGFTCIGGKCTNGDICYLQCPPGQYCPVGETACRAPNSSDECFNPSTSMFQQGCAPGFTCKDGKCQTA</sequence>
<dbReference type="EMBL" id="CM047590">
    <property type="protein sequence ID" value="KAI9919302.1"/>
    <property type="molecule type" value="Genomic_DNA"/>
</dbReference>
<name>A0ACC0WLN8_9STRA</name>
<proteinExistence type="predicted"/>
<organism evidence="1 2">
    <name type="scientific">Peronosclerospora sorghi</name>
    <dbReference type="NCBI Taxonomy" id="230839"/>
    <lineage>
        <taxon>Eukaryota</taxon>
        <taxon>Sar</taxon>
        <taxon>Stramenopiles</taxon>
        <taxon>Oomycota</taxon>
        <taxon>Peronosporomycetes</taxon>
        <taxon>Peronosporales</taxon>
        <taxon>Peronosporaceae</taxon>
        <taxon>Peronosclerospora</taxon>
    </lineage>
</organism>
<dbReference type="Proteomes" id="UP001163321">
    <property type="component" value="Chromosome 11"/>
</dbReference>
<evidence type="ECO:0000313" key="1">
    <source>
        <dbReference type="EMBL" id="KAI9919302.1"/>
    </source>
</evidence>
<reference evidence="1 2" key="1">
    <citation type="journal article" date="2022" name="bioRxiv">
        <title>The genome of the oomycete Peronosclerospora sorghi, a cosmopolitan pathogen of maize and sorghum, is inflated with dispersed pseudogenes.</title>
        <authorList>
            <person name="Fletcher K."/>
            <person name="Martin F."/>
            <person name="Isakeit T."/>
            <person name="Cavanaugh K."/>
            <person name="Magill C."/>
            <person name="Michelmore R."/>
        </authorList>
    </citation>
    <scope>NUCLEOTIDE SEQUENCE [LARGE SCALE GENOMIC DNA]</scope>
    <source>
        <strain evidence="1">P6</strain>
    </source>
</reference>
<protein>
    <submittedName>
        <fullName evidence="1">Uncharacterized protein</fullName>
    </submittedName>
</protein>
<comment type="caution">
    <text evidence="1">The sequence shown here is derived from an EMBL/GenBank/DDBJ whole genome shotgun (WGS) entry which is preliminary data.</text>
</comment>
<accession>A0ACC0WLN8</accession>
<keyword evidence="2" id="KW-1185">Reference proteome</keyword>
<gene>
    <name evidence="1" type="ORF">PsorP6_017703</name>
</gene>
<evidence type="ECO:0000313" key="2">
    <source>
        <dbReference type="Proteomes" id="UP001163321"/>
    </source>
</evidence>